<feature type="domain" description="AB hydrolase-1" evidence="2">
    <location>
        <begin position="48"/>
        <end position="166"/>
    </location>
</feature>
<keyword evidence="4" id="KW-1185">Reference proteome</keyword>
<dbReference type="SUPFAM" id="SSF53474">
    <property type="entry name" value="alpha/beta-Hydrolases"/>
    <property type="match status" value="1"/>
</dbReference>
<name>A0A1H6RCF7_9RHOB</name>
<evidence type="ECO:0000313" key="3">
    <source>
        <dbReference type="EMBL" id="SEI53509.1"/>
    </source>
</evidence>
<sequence>MKTLRTPEDRFRDLADFPFAPNYLQVDDSESGSLRIHYLDEGPAQAAPVLALHGEPTWCYLYRHMIPRLATAGHRVIAPDLVGFGRSDKPARREDHTYARHVAWTGAVIRQLDLTGITLFCQDWGGLIGLRLWADMPERFARIVVANTALPTGEQPLGEAFGKWRDYSQTVPEFRAGRIVHGGTVSKLTEDEVAAYDAPFPDESYKAGPRQMPLLVPMSPGDPGAEENRAAWRVIRTLDTPVLTAFGEADQVMAGIDAVFQEQCPGAAGQPHRLIPAAGHFLQEDAGDALADLVIDFIVRTR</sequence>
<dbReference type="GO" id="GO:0016787">
    <property type="term" value="F:hydrolase activity"/>
    <property type="evidence" value="ECO:0007669"/>
    <property type="project" value="UniProtKB-KW"/>
</dbReference>
<dbReference type="AlphaFoldDB" id="A0A1H6RCF7"/>
<dbReference type="InterPro" id="IPR000073">
    <property type="entry name" value="AB_hydrolase_1"/>
</dbReference>
<dbReference type="STRING" id="1227549.SAMN05444007_101481"/>
<dbReference type="PRINTS" id="PR00111">
    <property type="entry name" value="ABHYDROLASE"/>
</dbReference>
<dbReference type="OrthoDB" id="9804723at2"/>
<gene>
    <name evidence="3" type="ORF">SAMN05444007_101481</name>
</gene>
<dbReference type="Pfam" id="PF00561">
    <property type="entry name" value="Abhydrolase_1"/>
    <property type="match status" value="1"/>
</dbReference>
<evidence type="ECO:0000256" key="1">
    <source>
        <dbReference type="ARBA" id="ARBA00022801"/>
    </source>
</evidence>
<dbReference type="PRINTS" id="PR00412">
    <property type="entry name" value="EPOXHYDRLASE"/>
</dbReference>
<reference evidence="3 4" key="1">
    <citation type="submission" date="2016-10" db="EMBL/GenBank/DDBJ databases">
        <authorList>
            <person name="de Groot N.N."/>
        </authorList>
    </citation>
    <scope>NUCLEOTIDE SEQUENCE [LARGE SCALE GENOMIC DNA]</scope>
    <source>
        <strain evidence="3 4">DSM 29340</strain>
    </source>
</reference>
<organism evidence="3 4">
    <name type="scientific">Cribrihabitans marinus</name>
    <dbReference type="NCBI Taxonomy" id="1227549"/>
    <lineage>
        <taxon>Bacteria</taxon>
        <taxon>Pseudomonadati</taxon>
        <taxon>Pseudomonadota</taxon>
        <taxon>Alphaproteobacteria</taxon>
        <taxon>Rhodobacterales</taxon>
        <taxon>Paracoccaceae</taxon>
        <taxon>Cribrihabitans</taxon>
    </lineage>
</organism>
<evidence type="ECO:0000313" key="4">
    <source>
        <dbReference type="Proteomes" id="UP000199379"/>
    </source>
</evidence>
<keyword evidence="1" id="KW-0378">Hydrolase</keyword>
<dbReference type="NCBIfam" id="NF002043">
    <property type="entry name" value="PRK00870.1"/>
    <property type="match status" value="1"/>
</dbReference>
<evidence type="ECO:0000259" key="2">
    <source>
        <dbReference type="Pfam" id="PF00561"/>
    </source>
</evidence>
<protein>
    <submittedName>
        <fullName evidence="3">Haloalkane dehalogenase</fullName>
    </submittedName>
</protein>
<dbReference type="PANTHER" id="PTHR43329">
    <property type="entry name" value="EPOXIDE HYDROLASE"/>
    <property type="match status" value="1"/>
</dbReference>
<dbReference type="EMBL" id="FNYD01000001">
    <property type="protein sequence ID" value="SEI53509.1"/>
    <property type="molecule type" value="Genomic_DNA"/>
</dbReference>
<accession>A0A1H6RCF7</accession>
<dbReference type="Proteomes" id="UP000199379">
    <property type="component" value="Unassembled WGS sequence"/>
</dbReference>
<dbReference type="RefSeq" id="WP_092362123.1">
    <property type="nucleotide sequence ID" value="NZ_BMGV01000001.1"/>
</dbReference>
<dbReference type="InterPro" id="IPR000639">
    <property type="entry name" value="Epox_hydrolase-like"/>
</dbReference>
<dbReference type="Gene3D" id="3.40.50.1820">
    <property type="entry name" value="alpha/beta hydrolase"/>
    <property type="match status" value="1"/>
</dbReference>
<dbReference type="InterPro" id="IPR029058">
    <property type="entry name" value="AB_hydrolase_fold"/>
</dbReference>
<proteinExistence type="predicted"/>